<dbReference type="SUPFAM" id="SSF57586">
    <property type="entry name" value="TNF receptor-like"/>
    <property type="match status" value="1"/>
</dbReference>
<dbReference type="PROSITE" id="PS50050">
    <property type="entry name" value="TNFR_NGFR_2"/>
    <property type="match status" value="1"/>
</dbReference>
<keyword evidence="12" id="KW-1185">Reference proteome</keyword>
<name>A0A9Q1FBR0_SYNKA</name>
<dbReference type="GO" id="GO:0006954">
    <property type="term" value="P:inflammatory response"/>
    <property type="evidence" value="ECO:0007669"/>
    <property type="project" value="TreeGrafter"/>
</dbReference>
<evidence type="ECO:0000259" key="10">
    <source>
        <dbReference type="PROSITE" id="PS50050"/>
    </source>
</evidence>
<evidence type="ECO:0000256" key="1">
    <source>
        <dbReference type="ARBA" id="ARBA00022703"/>
    </source>
</evidence>
<dbReference type="OrthoDB" id="9408020at2759"/>
<dbReference type="PROSITE" id="PS50017">
    <property type="entry name" value="DEATH_DOMAIN"/>
    <property type="match status" value="1"/>
</dbReference>
<evidence type="ECO:0000256" key="5">
    <source>
        <dbReference type="ARBA" id="ARBA00023180"/>
    </source>
</evidence>
<dbReference type="GO" id="GO:0043235">
    <property type="term" value="C:receptor complex"/>
    <property type="evidence" value="ECO:0007669"/>
    <property type="project" value="TreeGrafter"/>
</dbReference>
<protein>
    <recommendedName>
        <fullName evidence="13">Tumor necrosis factor receptor superfamily member 1A</fullName>
    </recommendedName>
</protein>
<dbReference type="InterPro" id="IPR001368">
    <property type="entry name" value="TNFR/NGFR_Cys_rich_reg"/>
</dbReference>
<dbReference type="InterPro" id="IPR011029">
    <property type="entry name" value="DEATH-like_dom_sf"/>
</dbReference>
<dbReference type="Pfam" id="PF00020">
    <property type="entry name" value="TNFR_c6"/>
    <property type="match status" value="1"/>
</dbReference>
<dbReference type="GO" id="GO:0043120">
    <property type="term" value="F:tumor necrosis factor binding"/>
    <property type="evidence" value="ECO:0007669"/>
    <property type="project" value="TreeGrafter"/>
</dbReference>
<evidence type="ECO:0008006" key="13">
    <source>
        <dbReference type="Google" id="ProtNLM"/>
    </source>
</evidence>
<feature type="transmembrane region" description="Helical" evidence="7">
    <location>
        <begin position="167"/>
        <end position="189"/>
    </location>
</feature>
<evidence type="ECO:0000259" key="9">
    <source>
        <dbReference type="PROSITE" id="PS50017"/>
    </source>
</evidence>
<proteinExistence type="predicted"/>
<dbReference type="Proteomes" id="UP001152622">
    <property type="component" value="Chromosome 7"/>
</dbReference>
<feature type="disulfide bond" evidence="6">
    <location>
        <begin position="84"/>
        <end position="99"/>
    </location>
</feature>
<feature type="domain" description="Death" evidence="9">
    <location>
        <begin position="262"/>
        <end position="352"/>
    </location>
</feature>
<dbReference type="PANTHER" id="PTHR46861">
    <property type="entry name" value="TUMOR NECROSIS FACTOR RECEPTOR SUPERFAMILY MEMBER 1A"/>
    <property type="match status" value="1"/>
</dbReference>
<dbReference type="SUPFAM" id="SSF47986">
    <property type="entry name" value="DEATH domain"/>
    <property type="match status" value="1"/>
</dbReference>
<evidence type="ECO:0000256" key="6">
    <source>
        <dbReference type="PROSITE-ProRule" id="PRU00206"/>
    </source>
</evidence>
<dbReference type="EMBL" id="JAINUF010000007">
    <property type="protein sequence ID" value="KAJ8354965.1"/>
    <property type="molecule type" value="Genomic_DNA"/>
</dbReference>
<feature type="signal peptide" evidence="8">
    <location>
        <begin position="1"/>
        <end position="27"/>
    </location>
</feature>
<gene>
    <name evidence="11" type="ORF">SKAU_G00225320</name>
</gene>
<dbReference type="GO" id="GO:0006915">
    <property type="term" value="P:apoptotic process"/>
    <property type="evidence" value="ECO:0007669"/>
    <property type="project" value="UniProtKB-KW"/>
</dbReference>
<evidence type="ECO:0000256" key="4">
    <source>
        <dbReference type="ARBA" id="ARBA00023157"/>
    </source>
</evidence>
<keyword evidence="5" id="KW-0325">Glycoprotein</keyword>
<keyword evidence="7" id="KW-0472">Membrane</keyword>
<evidence type="ECO:0000256" key="7">
    <source>
        <dbReference type="SAM" id="Phobius"/>
    </source>
</evidence>
<accession>A0A9Q1FBR0</accession>
<feature type="repeat" description="TNFR-Cys" evidence="6">
    <location>
        <begin position="83"/>
        <end position="125"/>
    </location>
</feature>
<evidence type="ECO:0000313" key="12">
    <source>
        <dbReference type="Proteomes" id="UP001152622"/>
    </source>
</evidence>
<dbReference type="GO" id="GO:0005031">
    <property type="term" value="F:tumor necrosis factor receptor activity"/>
    <property type="evidence" value="ECO:0007669"/>
    <property type="project" value="TreeGrafter"/>
</dbReference>
<keyword evidence="7" id="KW-1133">Transmembrane helix</keyword>
<comment type="caution">
    <text evidence="11">The sequence shown here is derived from an EMBL/GenBank/DDBJ whole genome shotgun (WGS) entry which is preliminary data.</text>
</comment>
<evidence type="ECO:0000313" key="11">
    <source>
        <dbReference type="EMBL" id="KAJ8354965.1"/>
    </source>
</evidence>
<dbReference type="Gene3D" id="1.10.533.10">
    <property type="entry name" value="Death Domain, Fas"/>
    <property type="match status" value="1"/>
</dbReference>
<keyword evidence="4 6" id="KW-1015">Disulfide bond</keyword>
<dbReference type="PANTHER" id="PTHR46861:SF1">
    <property type="entry name" value="TUMOR NECROSIS FACTOR RECEPTOR SUPERFAMILY MEMBER 1A"/>
    <property type="match status" value="1"/>
</dbReference>
<keyword evidence="1" id="KW-0053">Apoptosis</keyword>
<evidence type="ECO:0000256" key="2">
    <source>
        <dbReference type="ARBA" id="ARBA00022729"/>
    </source>
</evidence>
<sequence length="355" mass="39493">MDIAQEKWKKKSCLILFLSICLGVCTATAGVRGQVASHSKRSVPCQEDEYQPRGKDYCCNKCPPGFRLLAHCGGPDRRSNCSRCPDGQFQEKTNFFRNCFPCRRCDPARQKNELSSCTNKKDAVCNCTDGYEESKIDSRKTDCIKSDVWKESTTPVLDPEEDKSYHWSLPAFLALIAVASVAFVVLAGVRVRGTLKRCQSRGAKPSPPPAESLTEAFLISPISKMDSCIQESDPVSSVLAGDGIPDQQARLPDCIPREFKLSPFIYLVLEHVPASRFKELVRRLSVSERDIERAERDNHTFKEGQHQMLKVWGESGGGGGRGALPRHLCVELVSTLRDMGLASCVEAIQEKYNIQ</sequence>
<feature type="domain" description="TNFR-Cys" evidence="10">
    <location>
        <begin position="83"/>
        <end position="125"/>
    </location>
</feature>
<keyword evidence="2 8" id="KW-0732">Signal</keyword>
<organism evidence="11 12">
    <name type="scientific">Synaphobranchus kaupii</name>
    <name type="common">Kaup's arrowtooth eel</name>
    <dbReference type="NCBI Taxonomy" id="118154"/>
    <lineage>
        <taxon>Eukaryota</taxon>
        <taxon>Metazoa</taxon>
        <taxon>Chordata</taxon>
        <taxon>Craniata</taxon>
        <taxon>Vertebrata</taxon>
        <taxon>Euteleostomi</taxon>
        <taxon>Actinopterygii</taxon>
        <taxon>Neopterygii</taxon>
        <taxon>Teleostei</taxon>
        <taxon>Anguilliformes</taxon>
        <taxon>Synaphobranchidae</taxon>
        <taxon>Synaphobranchus</taxon>
    </lineage>
</organism>
<evidence type="ECO:0000256" key="3">
    <source>
        <dbReference type="ARBA" id="ARBA00022737"/>
    </source>
</evidence>
<keyword evidence="7" id="KW-0812">Transmembrane</keyword>
<dbReference type="GO" id="GO:0045121">
    <property type="term" value="C:membrane raft"/>
    <property type="evidence" value="ECO:0007669"/>
    <property type="project" value="TreeGrafter"/>
</dbReference>
<comment type="caution">
    <text evidence="6">Lacks conserved residue(s) required for the propagation of feature annotation.</text>
</comment>
<dbReference type="AlphaFoldDB" id="A0A9Q1FBR0"/>
<reference evidence="11" key="1">
    <citation type="journal article" date="2023" name="Science">
        <title>Genome structures resolve the early diversification of teleost fishes.</title>
        <authorList>
            <person name="Parey E."/>
            <person name="Louis A."/>
            <person name="Montfort J."/>
            <person name="Bouchez O."/>
            <person name="Roques C."/>
            <person name="Iampietro C."/>
            <person name="Lluch J."/>
            <person name="Castinel A."/>
            <person name="Donnadieu C."/>
            <person name="Desvignes T."/>
            <person name="Floi Bucao C."/>
            <person name="Jouanno E."/>
            <person name="Wen M."/>
            <person name="Mejri S."/>
            <person name="Dirks R."/>
            <person name="Jansen H."/>
            <person name="Henkel C."/>
            <person name="Chen W.J."/>
            <person name="Zahm M."/>
            <person name="Cabau C."/>
            <person name="Klopp C."/>
            <person name="Thompson A.W."/>
            <person name="Robinson-Rechavi M."/>
            <person name="Braasch I."/>
            <person name="Lecointre G."/>
            <person name="Bobe J."/>
            <person name="Postlethwait J.H."/>
            <person name="Berthelot C."/>
            <person name="Roest Crollius H."/>
            <person name="Guiguen Y."/>
        </authorList>
    </citation>
    <scope>NUCLEOTIDE SEQUENCE</scope>
    <source>
        <strain evidence="11">WJC10195</strain>
    </source>
</reference>
<dbReference type="Pfam" id="PF00531">
    <property type="entry name" value="Death"/>
    <property type="match status" value="1"/>
</dbReference>
<dbReference type="InterPro" id="IPR000488">
    <property type="entry name" value="Death_dom"/>
</dbReference>
<dbReference type="SMART" id="SM00005">
    <property type="entry name" value="DEATH"/>
    <property type="match status" value="1"/>
</dbReference>
<evidence type="ECO:0000256" key="8">
    <source>
        <dbReference type="SAM" id="SignalP"/>
    </source>
</evidence>
<dbReference type="SMART" id="SM00208">
    <property type="entry name" value="TNFR"/>
    <property type="match status" value="2"/>
</dbReference>
<feature type="chain" id="PRO_5040262605" description="Tumor necrosis factor receptor superfamily member 1A" evidence="8">
    <location>
        <begin position="28"/>
        <end position="355"/>
    </location>
</feature>
<dbReference type="Gene3D" id="2.10.50.10">
    <property type="entry name" value="Tumor Necrosis Factor Receptor, subunit A, domain 2"/>
    <property type="match status" value="1"/>
</dbReference>
<dbReference type="PROSITE" id="PS00652">
    <property type="entry name" value="TNFR_NGFR_1"/>
    <property type="match status" value="1"/>
</dbReference>
<keyword evidence="3" id="KW-0677">Repeat</keyword>
<dbReference type="InterPro" id="IPR052493">
    <property type="entry name" value="TNFRSF1A"/>
</dbReference>